<accession>A0A8I2YWN9</accession>
<gene>
    <name evidence="1" type="ORF">JVT61DRAFT_10390</name>
</gene>
<dbReference type="EMBL" id="JAGFBS010000004">
    <property type="protein sequence ID" value="KAG6379841.1"/>
    <property type="molecule type" value="Genomic_DNA"/>
</dbReference>
<evidence type="ECO:0000313" key="1">
    <source>
        <dbReference type="EMBL" id="KAG6379841.1"/>
    </source>
</evidence>
<keyword evidence="2" id="KW-1185">Reference proteome</keyword>
<evidence type="ECO:0000313" key="2">
    <source>
        <dbReference type="Proteomes" id="UP000683000"/>
    </source>
</evidence>
<organism evidence="1 2">
    <name type="scientific">Boletus reticuloceps</name>
    <dbReference type="NCBI Taxonomy" id="495285"/>
    <lineage>
        <taxon>Eukaryota</taxon>
        <taxon>Fungi</taxon>
        <taxon>Dikarya</taxon>
        <taxon>Basidiomycota</taxon>
        <taxon>Agaricomycotina</taxon>
        <taxon>Agaricomycetes</taxon>
        <taxon>Agaricomycetidae</taxon>
        <taxon>Boletales</taxon>
        <taxon>Boletineae</taxon>
        <taxon>Boletaceae</taxon>
        <taxon>Boletoideae</taxon>
        <taxon>Boletus</taxon>
    </lineage>
</organism>
<reference evidence="1" key="1">
    <citation type="submission" date="2021-03" db="EMBL/GenBank/DDBJ databases">
        <title>Evolutionary innovations through gain and loss of genes in the ectomycorrhizal Boletales.</title>
        <authorList>
            <person name="Wu G."/>
            <person name="Miyauchi S."/>
            <person name="Morin E."/>
            <person name="Yang Z.-L."/>
            <person name="Xu J."/>
            <person name="Martin F.M."/>
        </authorList>
    </citation>
    <scope>NUCLEOTIDE SEQUENCE</scope>
    <source>
        <strain evidence="1">BR01</strain>
    </source>
</reference>
<dbReference type="OrthoDB" id="2649623at2759"/>
<dbReference type="AlphaFoldDB" id="A0A8I2YWN9"/>
<sequence>MEWTDTQRTYVEKASPVEGLGDLREQVYGKMKTFDPGGVRSTATSYLWLPGCVIDEAGGILDVRNSDGTLMAFICSSMPQRLKANLMANLTSAFDRQDVLYSRQVSHEGQLFECVHFSWYNRYTTQGQGAPTGVHPHELHVKGAKCTNLSQLLPYQSSEQDDHERLYQNLEIAFEEVFKWIENMVWFIRSF</sequence>
<dbReference type="Proteomes" id="UP000683000">
    <property type="component" value="Unassembled WGS sequence"/>
</dbReference>
<proteinExistence type="predicted"/>
<comment type="caution">
    <text evidence="1">The sequence shown here is derived from an EMBL/GenBank/DDBJ whole genome shotgun (WGS) entry which is preliminary data.</text>
</comment>
<name>A0A8I2YWN9_9AGAM</name>
<protein>
    <submittedName>
        <fullName evidence="1">Uncharacterized protein</fullName>
    </submittedName>
</protein>